<evidence type="ECO:0000259" key="1">
    <source>
        <dbReference type="Pfam" id="PF21817"/>
    </source>
</evidence>
<comment type="caution">
    <text evidence="2">The sequence shown here is derived from an EMBL/GenBank/DDBJ whole genome shotgun (WGS) entry which is preliminary data.</text>
</comment>
<dbReference type="InterPro" id="IPR048793">
    <property type="entry name" value="CapR_dom"/>
</dbReference>
<dbReference type="Proteomes" id="UP001292084">
    <property type="component" value="Unassembled WGS sequence"/>
</dbReference>
<proteinExistence type="predicted"/>
<protein>
    <recommendedName>
        <fullName evidence="1">CapR homology domain-containing protein</fullName>
    </recommendedName>
</protein>
<dbReference type="EMBL" id="JAXQNN010000002">
    <property type="protein sequence ID" value="MDZ5711660.1"/>
    <property type="molecule type" value="Genomic_DNA"/>
</dbReference>
<accession>A0ABU5KLR8</accession>
<gene>
    <name evidence="2" type="ORF">UFB30_05450</name>
</gene>
<sequence>MAEKRNEKGQFIKGESLKDLTGKKFGRLTVLGLSEKRVGRKTYWDVICECGNKKTLRSDSLQSSTKSCGCLRDEKAALNVVKNHKHKDSGSHLHYLWIRMKQRCYNPKTKRFEDYGGRGISVCEEWRNSYEVFKNWALENGYKEGLSIERNDVNGNYTPENCSWIEHSEQANNRRTTVWVEFQGERLNLMQWSKKLGINYGTLASRYNRSGMRPPELFYPVKR</sequence>
<reference evidence="2 3" key="1">
    <citation type="submission" date="2023-12" db="EMBL/GenBank/DDBJ databases">
        <title>Jeotgalibacillus haloalkaliphilus sp. nov., a novel salt-tolerant bacteria, isolated from the estuary of the Fenhe River into the Yellow River.</title>
        <authorList>
            <person name="Li Y."/>
        </authorList>
    </citation>
    <scope>NUCLEOTIDE SEQUENCE [LARGE SCALE GENOMIC DNA]</scope>
    <source>
        <strain evidence="2 3">HH7-29</strain>
    </source>
</reference>
<name>A0ABU5KLR8_9BACL</name>
<feature type="domain" description="CapR homology" evidence="1">
    <location>
        <begin position="21"/>
        <end position="70"/>
    </location>
</feature>
<evidence type="ECO:0000313" key="2">
    <source>
        <dbReference type="EMBL" id="MDZ5711660.1"/>
    </source>
</evidence>
<dbReference type="RefSeq" id="WP_322420677.1">
    <property type="nucleotide sequence ID" value="NZ_JAXQNN010000002.1"/>
</dbReference>
<keyword evidence="3" id="KW-1185">Reference proteome</keyword>
<dbReference type="Pfam" id="PF21817">
    <property type="entry name" value="CapR"/>
    <property type="match status" value="1"/>
</dbReference>
<evidence type="ECO:0000313" key="3">
    <source>
        <dbReference type="Proteomes" id="UP001292084"/>
    </source>
</evidence>
<organism evidence="2 3">
    <name type="scientific">Jeotgalibacillus haloalkalitolerans</name>
    <dbReference type="NCBI Taxonomy" id="3104292"/>
    <lineage>
        <taxon>Bacteria</taxon>
        <taxon>Bacillati</taxon>
        <taxon>Bacillota</taxon>
        <taxon>Bacilli</taxon>
        <taxon>Bacillales</taxon>
        <taxon>Caryophanaceae</taxon>
        <taxon>Jeotgalibacillus</taxon>
    </lineage>
</organism>